<accession>A0AAV7GY67</accession>
<dbReference type="Proteomes" id="UP000775213">
    <property type="component" value="Unassembled WGS sequence"/>
</dbReference>
<evidence type="ECO:0000256" key="1">
    <source>
        <dbReference type="SAM" id="MobiDB-lite"/>
    </source>
</evidence>
<protein>
    <submittedName>
        <fullName evidence="2">Uncharacterized protein</fullName>
    </submittedName>
</protein>
<comment type="caution">
    <text evidence="2">The sequence shown here is derived from an EMBL/GenBank/DDBJ whole genome shotgun (WGS) entry which is preliminary data.</text>
</comment>
<sequence>MGDLAPTKIPPSERDCPTVRSESLKKSQKADKADDVVSTITGDSLITFRKKFHFPNDMVMKVPTKSDHAHSPPPGFVTVYEFNLRAGLRFPPSPELIDILTICGGHVHHNGTGRTFQRSWSGAIQNVFLGWDISLVIRRVISLSDPSGWIFVLETRQKVGLATSFLCKMTGIFKKNEKTRNYIYDMEVKALEADYMEEGFIRDFMKGVRAVKRKTGAEIEGLTPSQASSDPSSDSGGEELESELQKAFSLEEEDDIEIL</sequence>
<dbReference type="EMBL" id="JAGFBR010000009">
    <property type="protein sequence ID" value="KAH0461681.1"/>
    <property type="molecule type" value="Genomic_DNA"/>
</dbReference>
<reference evidence="2 3" key="1">
    <citation type="journal article" date="2021" name="Hortic Res">
        <title>Chromosome-scale assembly of the Dendrobium chrysotoxum genome enhances the understanding of orchid evolution.</title>
        <authorList>
            <person name="Zhang Y."/>
            <person name="Zhang G.Q."/>
            <person name="Zhang D."/>
            <person name="Liu X.D."/>
            <person name="Xu X.Y."/>
            <person name="Sun W.H."/>
            <person name="Yu X."/>
            <person name="Zhu X."/>
            <person name="Wang Z.W."/>
            <person name="Zhao X."/>
            <person name="Zhong W.Y."/>
            <person name="Chen H."/>
            <person name="Yin W.L."/>
            <person name="Huang T."/>
            <person name="Niu S.C."/>
            <person name="Liu Z.J."/>
        </authorList>
    </citation>
    <scope>NUCLEOTIDE SEQUENCE [LARGE SCALE GENOMIC DNA]</scope>
    <source>
        <strain evidence="2">Lindl</strain>
    </source>
</reference>
<gene>
    <name evidence="2" type="ORF">IEQ34_009256</name>
</gene>
<feature type="compositionally biased region" description="Low complexity" evidence="1">
    <location>
        <begin position="224"/>
        <end position="235"/>
    </location>
</feature>
<feature type="region of interest" description="Disordered" evidence="1">
    <location>
        <begin position="1"/>
        <end position="33"/>
    </location>
</feature>
<organism evidence="2 3">
    <name type="scientific">Dendrobium chrysotoxum</name>
    <name type="common">Orchid</name>
    <dbReference type="NCBI Taxonomy" id="161865"/>
    <lineage>
        <taxon>Eukaryota</taxon>
        <taxon>Viridiplantae</taxon>
        <taxon>Streptophyta</taxon>
        <taxon>Embryophyta</taxon>
        <taxon>Tracheophyta</taxon>
        <taxon>Spermatophyta</taxon>
        <taxon>Magnoliopsida</taxon>
        <taxon>Liliopsida</taxon>
        <taxon>Asparagales</taxon>
        <taxon>Orchidaceae</taxon>
        <taxon>Epidendroideae</taxon>
        <taxon>Malaxideae</taxon>
        <taxon>Dendrobiinae</taxon>
        <taxon>Dendrobium</taxon>
    </lineage>
</organism>
<feature type="region of interest" description="Disordered" evidence="1">
    <location>
        <begin position="217"/>
        <end position="246"/>
    </location>
</feature>
<evidence type="ECO:0000313" key="2">
    <source>
        <dbReference type="EMBL" id="KAH0461681.1"/>
    </source>
</evidence>
<name>A0AAV7GY67_DENCH</name>
<keyword evidence="3" id="KW-1185">Reference proteome</keyword>
<evidence type="ECO:0000313" key="3">
    <source>
        <dbReference type="Proteomes" id="UP000775213"/>
    </source>
</evidence>
<dbReference type="AlphaFoldDB" id="A0AAV7GY67"/>
<proteinExistence type="predicted"/>
<feature type="compositionally biased region" description="Basic and acidic residues" evidence="1">
    <location>
        <begin position="11"/>
        <end position="33"/>
    </location>
</feature>